<evidence type="ECO:0000313" key="1">
    <source>
        <dbReference type="EMBL" id="OGC40109.1"/>
    </source>
</evidence>
<evidence type="ECO:0000313" key="2">
    <source>
        <dbReference type="Proteomes" id="UP000179242"/>
    </source>
</evidence>
<accession>A0A1F4U5F4</accession>
<comment type="caution">
    <text evidence="1">The sequence shown here is derived from an EMBL/GenBank/DDBJ whole genome shotgun (WGS) entry which is preliminary data.</text>
</comment>
<dbReference type="EMBL" id="MEUJ01000004">
    <property type="protein sequence ID" value="OGC40109.1"/>
    <property type="molecule type" value="Genomic_DNA"/>
</dbReference>
<gene>
    <name evidence="1" type="ORF">A2438_02310</name>
</gene>
<sequence length="325" mass="36098">MVYTNGTEFPTELSSAVRYLDEYPNNATFCLSLDRHHREALAQNGFDLKIIFRTLYEACGLSGKRLEFNARVEPEKTGMPLNGLEDIFSSEHQKTSWKAMAFANSVLAQGWAINLPENETKLLSLADFLLHLKKIHPMGLWATSTGLVASSGHAAHLASPPPFAVYGDLNKTTLAKILWESLGGYFVTSGKAKGLSFEEAMVQHAKNFVLVPTDTEKFMKILCDKTETREPPAEEVAAFLANPKVPITWEVDVDDPLPYLSGFSFDPKMLGPNIIPVIKKGRLEFLSKEATKAAEIIPFRPRGLEFQLSDGSRIVFGPIHERSLL</sequence>
<organism evidence="1 2">
    <name type="scientific">candidate division WOR-1 bacterium RIFOXYC2_FULL_46_14</name>
    <dbReference type="NCBI Taxonomy" id="1802587"/>
    <lineage>
        <taxon>Bacteria</taxon>
        <taxon>Bacillati</taxon>
        <taxon>Saganbacteria</taxon>
    </lineage>
</organism>
<proteinExistence type="predicted"/>
<name>A0A1F4U5F4_UNCSA</name>
<dbReference type="AlphaFoldDB" id="A0A1F4U5F4"/>
<reference evidence="1 2" key="1">
    <citation type="journal article" date="2016" name="Nat. Commun.">
        <title>Thousands of microbial genomes shed light on interconnected biogeochemical processes in an aquifer system.</title>
        <authorList>
            <person name="Anantharaman K."/>
            <person name="Brown C.T."/>
            <person name="Hug L.A."/>
            <person name="Sharon I."/>
            <person name="Castelle C.J."/>
            <person name="Probst A.J."/>
            <person name="Thomas B.C."/>
            <person name="Singh A."/>
            <person name="Wilkins M.J."/>
            <person name="Karaoz U."/>
            <person name="Brodie E.L."/>
            <person name="Williams K.H."/>
            <person name="Hubbard S.S."/>
            <person name="Banfield J.F."/>
        </authorList>
    </citation>
    <scope>NUCLEOTIDE SEQUENCE [LARGE SCALE GENOMIC DNA]</scope>
</reference>
<dbReference type="Proteomes" id="UP000179242">
    <property type="component" value="Unassembled WGS sequence"/>
</dbReference>
<protein>
    <submittedName>
        <fullName evidence="1">Uncharacterized protein</fullName>
    </submittedName>
</protein>